<dbReference type="RefSeq" id="WP_138084703.1">
    <property type="nucleotide sequence ID" value="NZ_VAUV01000002.1"/>
</dbReference>
<keyword evidence="3" id="KW-1185">Reference proteome</keyword>
<dbReference type="EMBL" id="VAUV01000002">
    <property type="protein sequence ID" value="TLD72347.1"/>
    <property type="molecule type" value="Genomic_DNA"/>
</dbReference>
<evidence type="ECO:0008006" key="4">
    <source>
        <dbReference type="Google" id="ProtNLM"/>
    </source>
</evidence>
<evidence type="ECO:0000313" key="2">
    <source>
        <dbReference type="EMBL" id="TLD72347.1"/>
    </source>
</evidence>
<reference evidence="2 3" key="1">
    <citation type="submission" date="2019-05" db="EMBL/GenBank/DDBJ databases">
        <title>Verrucobacter flavum gen. nov., sp. nov. a new member of the family Verrucomicrobiaceae.</title>
        <authorList>
            <person name="Szuroczki S."/>
            <person name="Abbaszade G."/>
            <person name="Szabo A."/>
            <person name="Felfoldi T."/>
            <person name="Schumann P."/>
            <person name="Boka K."/>
            <person name="Keki Z."/>
            <person name="Toumi M."/>
            <person name="Toth E."/>
        </authorList>
    </citation>
    <scope>NUCLEOTIDE SEQUENCE [LARGE SCALE GENOMIC DNA]</scope>
    <source>
        <strain evidence="2 3">MG-N-17</strain>
    </source>
</reference>
<organism evidence="2 3">
    <name type="scientific">Phragmitibacter flavus</name>
    <dbReference type="NCBI Taxonomy" id="2576071"/>
    <lineage>
        <taxon>Bacteria</taxon>
        <taxon>Pseudomonadati</taxon>
        <taxon>Verrucomicrobiota</taxon>
        <taxon>Verrucomicrobiia</taxon>
        <taxon>Verrucomicrobiales</taxon>
        <taxon>Verrucomicrobiaceae</taxon>
        <taxon>Phragmitibacter</taxon>
    </lineage>
</organism>
<keyword evidence="1" id="KW-0472">Membrane</keyword>
<sequence>MRKLTWIIFWLLFALHHDFWWWNDGSIVLGFLPISLAWHIGFSIAAGSLWLFAIRHAWPSEIEAWADEPVPASDKKS</sequence>
<protein>
    <recommendedName>
        <fullName evidence="4">DUF3311 domain-containing protein</fullName>
    </recommendedName>
</protein>
<accession>A0A5R8KJB3</accession>
<evidence type="ECO:0000256" key="1">
    <source>
        <dbReference type="SAM" id="Phobius"/>
    </source>
</evidence>
<proteinExistence type="predicted"/>
<name>A0A5R8KJB3_9BACT</name>
<keyword evidence="1" id="KW-1133">Transmembrane helix</keyword>
<gene>
    <name evidence="2" type="ORF">FEM03_03045</name>
</gene>
<dbReference type="OrthoDB" id="283209at2"/>
<dbReference type="Proteomes" id="UP000306196">
    <property type="component" value="Unassembled WGS sequence"/>
</dbReference>
<feature type="transmembrane region" description="Helical" evidence="1">
    <location>
        <begin position="28"/>
        <end position="52"/>
    </location>
</feature>
<keyword evidence="1" id="KW-0812">Transmembrane</keyword>
<evidence type="ECO:0000313" key="3">
    <source>
        <dbReference type="Proteomes" id="UP000306196"/>
    </source>
</evidence>
<dbReference type="AlphaFoldDB" id="A0A5R8KJB3"/>
<comment type="caution">
    <text evidence="2">The sequence shown here is derived from an EMBL/GenBank/DDBJ whole genome shotgun (WGS) entry which is preliminary data.</text>
</comment>